<dbReference type="RefSeq" id="WP_304374671.1">
    <property type="nucleotide sequence ID" value="NZ_JAUOZU010000001.1"/>
</dbReference>
<evidence type="ECO:0000313" key="2">
    <source>
        <dbReference type="EMBL" id="MDO6962799.1"/>
    </source>
</evidence>
<keyword evidence="3" id="KW-1185">Reference proteome</keyword>
<keyword evidence="1" id="KW-0812">Transmembrane</keyword>
<accession>A0ABT8YHQ1</accession>
<evidence type="ECO:0000256" key="1">
    <source>
        <dbReference type="SAM" id="Phobius"/>
    </source>
</evidence>
<protein>
    <submittedName>
        <fullName evidence="2">Uncharacterized protein</fullName>
    </submittedName>
</protein>
<feature type="transmembrane region" description="Helical" evidence="1">
    <location>
        <begin position="51"/>
        <end position="70"/>
    </location>
</feature>
<proteinExistence type="predicted"/>
<reference evidence="2" key="1">
    <citation type="journal article" date="2015" name="Int. J. Syst. Evol. Microbiol.">
        <title>Rhizobium alvei sp. nov., isolated from a freshwater river.</title>
        <authorList>
            <person name="Sheu S.Y."/>
            <person name="Huang H.W."/>
            <person name="Young C.C."/>
            <person name="Chen W.M."/>
        </authorList>
    </citation>
    <scope>NUCLEOTIDE SEQUENCE</scope>
    <source>
        <strain evidence="2">TNR-22</strain>
    </source>
</reference>
<gene>
    <name evidence="2" type="ORF">Q4481_02455</name>
</gene>
<evidence type="ECO:0000313" key="3">
    <source>
        <dbReference type="Proteomes" id="UP001174932"/>
    </source>
</evidence>
<keyword evidence="1" id="KW-0472">Membrane</keyword>
<organism evidence="2 3">
    <name type="scientific">Rhizobium alvei</name>
    <dbReference type="NCBI Taxonomy" id="1132659"/>
    <lineage>
        <taxon>Bacteria</taxon>
        <taxon>Pseudomonadati</taxon>
        <taxon>Pseudomonadota</taxon>
        <taxon>Alphaproteobacteria</taxon>
        <taxon>Hyphomicrobiales</taxon>
        <taxon>Rhizobiaceae</taxon>
        <taxon>Rhizobium/Agrobacterium group</taxon>
        <taxon>Rhizobium</taxon>
    </lineage>
</organism>
<name>A0ABT8YHQ1_9HYPH</name>
<feature type="transmembrane region" description="Helical" evidence="1">
    <location>
        <begin position="28"/>
        <end position="45"/>
    </location>
</feature>
<dbReference type="Proteomes" id="UP001174932">
    <property type="component" value="Unassembled WGS sequence"/>
</dbReference>
<reference evidence="2" key="2">
    <citation type="submission" date="2023-07" db="EMBL/GenBank/DDBJ databases">
        <authorList>
            <person name="Shen H."/>
        </authorList>
    </citation>
    <scope>NUCLEOTIDE SEQUENCE</scope>
    <source>
        <strain evidence="2">TNR-22</strain>
    </source>
</reference>
<sequence>MVAAVVYRIPVLGWMIKEAALGSANTKVLFLINMVLVWLLAIATFGYPAIIIPALIAVPSMFTVLILITAGK</sequence>
<dbReference type="EMBL" id="JAUOZU010000001">
    <property type="protein sequence ID" value="MDO6962799.1"/>
    <property type="molecule type" value="Genomic_DNA"/>
</dbReference>
<comment type="caution">
    <text evidence="2">The sequence shown here is derived from an EMBL/GenBank/DDBJ whole genome shotgun (WGS) entry which is preliminary data.</text>
</comment>
<keyword evidence="1" id="KW-1133">Transmembrane helix</keyword>